<evidence type="ECO:0000313" key="5">
    <source>
        <dbReference type="Proteomes" id="UP001165289"/>
    </source>
</evidence>
<proteinExistence type="inferred from homology"/>
<protein>
    <submittedName>
        <fullName evidence="4">Sulfatase-modifying factor 1</fullName>
    </submittedName>
</protein>
<dbReference type="InterPro" id="IPR042095">
    <property type="entry name" value="SUMF_sf"/>
</dbReference>
<dbReference type="AlphaFoldDB" id="A0AAV7KMK6"/>
<keyword evidence="2" id="KW-0812">Transmembrane</keyword>
<dbReference type="SUPFAM" id="SSF56436">
    <property type="entry name" value="C-type lectin-like"/>
    <property type="match status" value="1"/>
</dbReference>
<feature type="transmembrane region" description="Helical" evidence="2">
    <location>
        <begin position="6"/>
        <end position="25"/>
    </location>
</feature>
<dbReference type="InterPro" id="IPR016187">
    <property type="entry name" value="CTDL_fold"/>
</dbReference>
<evidence type="ECO:0000313" key="4">
    <source>
        <dbReference type="EMBL" id="KAI6661996.1"/>
    </source>
</evidence>
<dbReference type="GO" id="GO:0120147">
    <property type="term" value="F:formylglycine-generating oxidase activity"/>
    <property type="evidence" value="ECO:0007669"/>
    <property type="project" value="TreeGrafter"/>
</dbReference>
<dbReference type="PANTHER" id="PTHR23150">
    <property type="entry name" value="SULFATASE MODIFYING FACTOR 1, 2"/>
    <property type="match status" value="1"/>
</dbReference>
<evidence type="ECO:0000256" key="1">
    <source>
        <dbReference type="ARBA" id="ARBA00005310"/>
    </source>
</evidence>
<dbReference type="GO" id="GO:0005783">
    <property type="term" value="C:endoplasmic reticulum"/>
    <property type="evidence" value="ECO:0007669"/>
    <property type="project" value="TreeGrafter"/>
</dbReference>
<gene>
    <name evidence="4" type="ORF">LOD99_9583</name>
</gene>
<keyword evidence="2" id="KW-0472">Membrane</keyword>
<name>A0AAV7KMK6_9METZ</name>
<dbReference type="Pfam" id="PF03781">
    <property type="entry name" value="FGE-sulfatase"/>
    <property type="match status" value="1"/>
</dbReference>
<accession>A0AAV7KMK6</accession>
<evidence type="ECO:0000259" key="3">
    <source>
        <dbReference type="Pfam" id="PF03781"/>
    </source>
</evidence>
<keyword evidence="2" id="KW-1133">Transmembrane helix</keyword>
<comment type="similarity">
    <text evidence="1">Belongs to the sulfatase-modifying factor family.</text>
</comment>
<comment type="caution">
    <text evidence="4">The sequence shown here is derived from an EMBL/GenBank/DDBJ whole genome shotgun (WGS) entry which is preliminary data.</text>
</comment>
<keyword evidence="5" id="KW-1185">Reference proteome</keyword>
<sequence length="321" mass="36535">MSIQHYLLLILMYSIIQVISQGVWYPPSDHMHLSSAPHDVDLTPMVLIETGNFYMGTDSPIFPLDGEGPRRETLVSSFYLDRYETTNLEFVQFVRKTGYVTDAEKFGNSFVMYNLISEELNSQINQSVASAPWWLKVDEANWYQPEGKDSNISIRWHHPVTHVSWTDANAYCHWRHGRLPSEAEWEKASRGGLADRLFPWGNKEMPSGQHYTNIWQGDFPERNTAEDGYIATAPVGQFPANKLGLYDMAGNVWEWVQDDWYIPGSKGPIAANEGVGPDKVMKGGSFACHRDYCYRYRCASRTKNTADSSAVHIGFRCAQDV</sequence>
<dbReference type="InterPro" id="IPR051043">
    <property type="entry name" value="Sulfatase_Mod_Factor_Kinase"/>
</dbReference>
<dbReference type="EMBL" id="JAKMXF010000001">
    <property type="protein sequence ID" value="KAI6661996.1"/>
    <property type="molecule type" value="Genomic_DNA"/>
</dbReference>
<dbReference type="PANTHER" id="PTHR23150:SF19">
    <property type="entry name" value="FORMYLGLYCINE-GENERATING ENZYME"/>
    <property type="match status" value="1"/>
</dbReference>
<dbReference type="Gene3D" id="3.90.1580.10">
    <property type="entry name" value="paralog of FGE (formylglycine-generating enzyme)"/>
    <property type="match status" value="1"/>
</dbReference>
<feature type="domain" description="Sulfatase-modifying factor enzyme-like" evidence="3">
    <location>
        <begin position="43"/>
        <end position="318"/>
    </location>
</feature>
<dbReference type="InterPro" id="IPR005532">
    <property type="entry name" value="SUMF_dom"/>
</dbReference>
<organism evidence="4 5">
    <name type="scientific">Oopsacas minuta</name>
    <dbReference type="NCBI Taxonomy" id="111878"/>
    <lineage>
        <taxon>Eukaryota</taxon>
        <taxon>Metazoa</taxon>
        <taxon>Porifera</taxon>
        <taxon>Hexactinellida</taxon>
        <taxon>Hexasterophora</taxon>
        <taxon>Lyssacinosida</taxon>
        <taxon>Leucopsacidae</taxon>
        <taxon>Oopsacas</taxon>
    </lineage>
</organism>
<evidence type="ECO:0000256" key="2">
    <source>
        <dbReference type="SAM" id="Phobius"/>
    </source>
</evidence>
<reference evidence="4 5" key="1">
    <citation type="journal article" date="2023" name="BMC Biol.">
        <title>The compact genome of the sponge Oopsacas minuta (Hexactinellida) is lacking key metazoan core genes.</title>
        <authorList>
            <person name="Santini S."/>
            <person name="Schenkelaars Q."/>
            <person name="Jourda C."/>
            <person name="Duchesne M."/>
            <person name="Belahbib H."/>
            <person name="Rocher C."/>
            <person name="Selva M."/>
            <person name="Riesgo A."/>
            <person name="Vervoort M."/>
            <person name="Leys S.P."/>
            <person name="Kodjabachian L."/>
            <person name="Le Bivic A."/>
            <person name="Borchiellini C."/>
            <person name="Claverie J.M."/>
            <person name="Renard E."/>
        </authorList>
    </citation>
    <scope>NUCLEOTIDE SEQUENCE [LARGE SCALE GENOMIC DNA]</scope>
    <source>
        <strain evidence="4">SPO-2</strain>
    </source>
</reference>
<dbReference type="Proteomes" id="UP001165289">
    <property type="component" value="Unassembled WGS sequence"/>
</dbReference>